<comment type="subunit">
    <text evidence="4">Monomer.</text>
</comment>
<dbReference type="GO" id="GO:0004835">
    <property type="term" value="F:tubulin-tyrosine ligase activity"/>
    <property type="evidence" value="ECO:0007669"/>
    <property type="project" value="UniProtKB-EC"/>
</dbReference>
<evidence type="ECO:0000256" key="9">
    <source>
        <dbReference type="ARBA" id="ARBA00022958"/>
    </source>
</evidence>
<evidence type="ECO:0000256" key="1">
    <source>
        <dbReference type="ARBA" id="ARBA00001946"/>
    </source>
</evidence>
<comment type="cofactor">
    <cofactor evidence="1">
        <name>Mg(2+)</name>
        <dbReference type="ChEBI" id="CHEBI:18420"/>
    </cofactor>
</comment>
<accession>A0ABD0J9G2</accession>
<keyword evidence="15" id="KW-1185">Reference proteome</keyword>
<comment type="function">
    <text evidence="10">Catalyzes the post-translational addition of a tyrosine to the C-terminal end of detyrosinated alpha-tubulin.</text>
</comment>
<comment type="similarity">
    <text evidence="3">Belongs to the tubulin--tyrosine ligase family.</text>
</comment>
<comment type="cofactor">
    <cofactor evidence="2">
        <name>K(+)</name>
        <dbReference type="ChEBI" id="CHEBI:29103"/>
    </cofactor>
</comment>
<evidence type="ECO:0000256" key="5">
    <source>
        <dbReference type="ARBA" id="ARBA00022598"/>
    </source>
</evidence>
<sequence length="374" mass="43229">MTDPYLFVQRDLESSVYTAVAKHLLERGDWKKQPRESTRFNLMLGDRNKLPWHRFGQIPGLTQVVNYYRGSEILCRKSSMVRTLKEHCKKSGVPEFQWLPKSFVLRPKINPSAQDTGDQHPAKRQAVARSDEREELRKCAQSHPLCIWIAKHTAGAKGEGIKISPDVEQLIQYVDDQSGAYICQLYIDRPLLLSHGRKFDIRCWVLLDLFYNVYLYREGVLRTASEPYTEDLSQLTQHLTNHCLQKELSENFGRYEEGNEMFYETFDRYLGSTHGVSLESAILPQIRTITRTCFLIIQDHINTGSCGYWSFQLFGLDFLLDENLKVWLLELNGAPACASKLLPEMVRSLVETAIDPAFPPQVNVQHKENLFERI</sequence>
<dbReference type="GO" id="GO:0005524">
    <property type="term" value="F:ATP binding"/>
    <property type="evidence" value="ECO:0007669"/>
    <property type="project" value="UniProtKB-KW"/>
</dbReference>
<evidence type="ECO:0000256" key="11">
    <source>
        <dbReference type="ARBA" id="ARBA00038960"/>
    </source>
</evidence>
<evidence type="ECO:0000256" key="8">
    <source>
        <dbReference type="ARBA" id="ARBA00022842"/>
    </source>
</evidence>
<keyword evidence="6" id="KW-0547">Nucleotide-binding</keyword>
<gene>
    <name evidence="14" type="ORF">BaRGS_00037268</name>
</gene>
<evidence type="ECO:0000256" key="7">
    <source>
        <dbReference type="ARBA" id="ARBA00022840"/>
    </source>
</evidence>
<comment type="caution">
    <text evidence="14">The sequence shown here is derived from an EMBL/GenBank/DDBJ whole genome shotgun (WGS) entry which is preliminary data.</text>
</comment>
<name>A0ABD0J9G2_9CAEN</name>
<dbReference type="AlphaFoldDB" id="A0ABD0J9G2"/>
<evidence type="ECO:0000256" key="6">
    <source>
        <dbReference type="ARBA" id="ARBA00022741"/>
    </source>
</evidence>
<dbReference type="InterPro" id="IPR004344">
    <property type="entry name" value="TTL/TTLL_fam"/>
</dbReference>
<dbReference type="EMBL" id="JACVVK020000553">
    <property type="protein sequence ID" value="KAK7466611.1"/>
    <property type="molecule type" value="Genomic_DNA"/>
</dbReference>
<evidence type="ECO:0000256" key="10">
    <source>
        <dbReference type="ARBA" id="ARBA00037791"/>
    </source>
</evidence>
<keyword evidence="8" id="KW-0460">Magnesium</keyword>
<dbReference type="PANTHER" id="PTHR46570">
    <property type="entry name" value="TUBULIN--TYROSINE LIGASE"/>
    <property type="match status" value="1"/>
</dbReference>
<proteinExistence type="inferred from homology"/>
<dbReference type="Gene3D" id="3.40.50.11480">
    <property type="match status" value="1"/>
</dbReference>
<dbReference type="InterPro" id="IPR052492">
    <property type="entry name" value="Tubulin-tyrosine_ligase"/>
</dbReference>
<evidence type="ECO:0000313" key="15">
    <source>
        <dbReference type="Proteomes" id="UP001519460"/>
    </source>
</evidence>
<keyword evidence="7" id="KW-0067">ATP-binding</keyword>
<evidence type="ECO:0000256" key="3">
    <source>
        <dbReference type="ARBA" id="ARBA00006820"/>
    </source>
</evidence>
<dbReference type="PANTHER" id="PTHR46570:SF1">
    <property type="entry name" value="TUBULIN--TYROSINE LIGASE"/>
    <property type="match status" value="1"/>
</dbReference>
<dbReference type="SUPFAM" id="SSF56059">
    <property type="entry name" value="Glutathione synthetase ATP-binding domain-like"/>
    <property type="match status" value="1"/>
</dbReference>
<evidence type="ECO:0000256" key="2">
    <source>
        <dbReference type="ARBA" id="ARBA00001958"/>
    </source>
</evidence>
<comment type="catalytic activity">
    <reaction evidence="13">
        <text>C-terminal L-alpha-aminoacyl-L-glutamyl-L-glutamyl-[tubulin] + L-tyrosine + ATP = C-terminal L-alpha-aminoacyl-L-glutamyl-L-glutamyl-L-tyrosyl-[tubulin] + ADP + phosphate + H(+)</text>
        <dbReference type="Rhea" id="RHEA:17605"/>
        <dbReference type="Rhea" id="RHEA-COMP:16434"/>
        <dbReference type="Rhea" id="RHEA-COMP:16435"/>
        <dbReference type="ChEBI" id="CHEBI:15378"/>
        <dbReference type="ChEBI" id="CHEBI:30616"/>
        <dbReference type="ChEBI" id="CHEBI:43474"/>
        <dbReference type="ChEBI" id="CHEBI:58315"/>
        <dbReference type="ChEBI" id="CHEBI:149554"/>
        <dbReference type="ChEBI" id="CHEBI:149555"/>
        <dbReference type="ChEBI" id="CHEBI:456216"/>
        <dbReference type="EC" id="6.3.2.25"/>
    </reaction>
</comment>
<dbReference type="PROSITE" id="PS51221">
    <property type="entry name" value="TTL"/>
    <property type="match status" value="1"/>
</dbReference>
<dbReference type="Gene3D" id="3.30.470.20">
    <property type="entry name" value="ATP-grasp fold, B domain"/>
    <property type="match status" value="1"/>
</dbReference>
<evidence type="ECO:0000256" key="4">
    <source>
        <dbReference type="ARBA" id="ARBA00011245"/>
    </source>
</evidence>
<keyword evidence="9" id="KW-0630">Potassium</keyword>
<keyword evidence="5" id="KW-0436">Ligase</keyword>
<dbReference type="Pfam" id="PF03133">
    <property type="entry name" value="TTL"/>
    <property type="match status" value="1"/>
</dbReference>
<dbReference type="Proteomes" id="UP001519460">
    <property type="component" value="Unassembled WGS sequence"/>
</dbReference>
<evidence type="ECO:0000256" key="12">
    <source>
        <dbReference type="ARBA" id="ARBA00041021"/>
    </source>
</evidence>
<protein>
    <recommendedName>
        <fullName evidence="12">Tubulin--tyrosine ligase</fullName>
        <ecNumber evidence="11">6.3.2.25</ecNumber>
    </recommendedName>
</protein>
<evidence type="ECO:0000313" key="14">
    <source>
        <dbReference type="EMBL" id="KAK7466611.1"/>
    </source>
</evidence>
<dbReference type="EC" id="6.3.2.25" evidence="11"/>
<evidence type="ECO:0000256" key="13">
    <source>
        <dbReference type="ARBA" id="ARBA00047950"/>
    </source>
</evidence>
<organism evidence="14 15">
    <name type="scientific">Batillaria attramentaria</name>
    <dbReference type="NCBI Taxonomy" id="370345"/>
    <lineage>
        <taxon>Eukaryota</taxon>
        <taxon>Metazoa</taxon>
        <taxon>Spiralia</taxon>
        <taxon>Lophotrochozoa</taxon>
        <taxon>Mollusca</taxon>
        <taxon>Gastropoda</taxon>
        <taxon>Caenogastropoda</taxon>
        <taxon>Sorbeoconcha</taxon>
        <taxon>Cerithioidea</taxon>
        <taxon>Batillariidae</taxon>
        <taxon>Batillaria</taxon>
    </lineage>
</organism>
<reference evidence="14 15" key="1">
    <citation type="journal article" date="2023" name="Sci. Data">
        <title>Genome assembly of the Korean intertidal mud-creeper Batillaria attramentaria.</title>
        <authorList>
            <person name="Patra A.K."/>
            <person name="Ho P.T."/>
            <person name="Jun S."/>
            <person name="Lee S.J."/>
            <person name="Kim Y."/>
            <person name="Won Y.J."/>
        </authorList>
    </citation>
    <scope>NUCLEOTIDE SEQUENCE [LARGE SCALE GENOMIC DNA]</scope>
    <source>
        <strain evidence="14">Wonlab-2016</strain>
    </source>
</reference>